<protein>
    <recommendedName>
        <fullName evidence="3">Chorismate lyase</fullName>
    </recommendedName>
</protein>
<dbReference type="Pfam" id="PF01947">
    <property type="entry name" value="Rv2949c-like"/>
    <property type="match status" value="1"/>
</dbReference>
<sequence>MNTDFLEKLKSFEIPTCLRVCCGTDGSVTFLLEIMTRQPVSVTTESQHIIKADKPIADLLDVEEGSEVNDRAVWLSAGGTVFVYARSLSPLERMPDTMREQLMRADIPIGRILRSHNLETRRDMEELEILEGEPTFDGISVLSRSYKIVHNNRTLMWINERFPIDERWCL</sequence>
<proteinExistence type="predicted"/>
<dbReference type="SUPFAM" id="SSF64288">
    <property type="entry name" value="Chorismate lyase-like"/>
    <property type="match status" value="1"/>
</dbReference>
<evidence type="ECO:0008006" key="3">
    <source>
        <dbReference type="Google" id="ProtNLM"/>
    </source>
</evidence>
<dbReference type="InterPro" id="IPR028978">
    <property type="entry name" value="Chorismate_lyase_/UTRA_dom_sf"/>
</dbReference>
<reference evidence="1 2" key="1">
    <citation type="submission" date="2014-07" db="EMBL/GenBank/DDBJ databases">
        <title>Methanogenic archaea and the global carbon cycle.</title>
        <authorList>
            <person name="Henriksen J.R."/>
            <person name="Luke J."/>
            <person name="Reinhart S."/>
            <person name="Benedict M.N."/>
            <person name="Youngblut N.D."/>
            <person name="Metcalf M.E."/>
            <person name="Whitaker R.J."/>
            <person name="Metcalf W.W."/>
        </authorList>
    </citation>
    <scope>NUCLEOTIDE SEQUENCE [LARGE SCALE GENOMIC DNA]</scope>
    <source>
        <strain evidence="1 2">CHTI-55</strain>
    </source>
</reference>
<dbReference type="GeneID" id="41602307"/>
<dbReference type="KEGG" id="mthe:MSTHC_0994"/>
<gene>
    <name evidence="1" type="ORF">MSTHC_0994</name>
</gene>
<dbReference type="EMBL" id="CP009502">
    <property type="protein sequence ID" value="AKB15312.1"/>
    <property type="molecule type" value="Genomic_DNA"/>
</dbReference>
<dbReference type="HOGENOM" id="CLU_107938_2_0_2"/>
<evidence type="ECO:0000313" key="2">
    <source>
        <dbReference type="Proteomes" id="UP000056925"/>
    </source>
</evidence>
<accession>A0A0E3KR46</accession>
<dbReference type="RefSeq" id="WP_082086841.1">
    <property type="nucleotide sequence ID" value="NZ_CP009502.1"/>
</dbReference>
<name>A0A0E3KR46_METTE</name>
<dbReference type="PATRIC" id="fig|1434121.4.peg.1246"/>
<evidence type="ECO:0000313" key="1">
    <source>
        <dbReference type="EMBL" id="AKB15312.1"/>
    </source>
</evidence>
<dbReference type="Proteomes" id="UP000056925">
    <property type="component" value="Chromosome"/>
</dbReference>
<dbReference type="InterPro" id="IPR002800">
    <property type="entry name" value="Rv2949c-like"/>
</dbReference>
<dbReference type="Gene3D" id="3.40.1410.10">
    <property type="entry name" value="Chorismate lyase-like"/>
    <property type="match status" value="1"/>
</dbReference>
<dbReference type="AlphaFoldDB" id="A0A0E3KR46"/>
<organism evidence="1 2">
    <name type="scientific">Methanosarcina thermophila CHTI-55</name>
    <dbReference type="NCBI Taxonomy" id="1434121"/>
    <lineage>
        <taxon>Archaea</taxon>
        <taxon>Methanobacteriati</taxon>
        <taxon>Methanobacteriota</taxon>
        <taxon>Stenosarchaea group</taxon>
        <taxon>Methanomicrobia</taxon>
        <taxon>Methanosarcinales</taxon>
        <taxon>Methanosarcinaceae</taxon>
        <taxon>Methanosarcina</taxon>
    </lineage>
</organism>